<comment type="cofactor">
    <cofactor evidence="6">
        <name>[4Fe-4S] cluster</name>
        <dbReference type="ChEBI" id="CHEBI:49883"/>
    </cofactor>
</comment>
<evidence type="ECO:0000256" key="1">
    <source>
        <dbReference type="ARBA" id="ARBA00022485"/>
    </source>
</evidence>
<accession>A0A2B8BJF0</accession>
<dbReference type="InterPro" id="IPR017900">
    <property type="entry name" value="4Fe4S_Fe_S_CS"/>
</dbReference>
<keyword evidence="6" id="KW-0963">Cytoplasm</keyword>
<dbReference type="RefSeq" id="WP_098736799.1">
    <property type="nucleotide sequence ID" value="NZ_PDKW01000040.1"/>
</dbReference>
<gene>
    <name evidence="6 8" type="primary">napF</name>
    <name evidence="8" type="ORF">CRT60_12945</name>
</gene>
<dbReference type="Pfam" id="PF12838">
    <property type="entry name" value="Fer4_7"/>
    <property type="match status" value="2"/>
</dbReference>
<feature type="binding site" evidence="6">
    <location>
        <position position="44"/>
    </location>
    <ligand>
        <name>[4Fe-4S] cluster</name>
        <dbReference type="ChEBI" id="CHEBI:49883"/>
        <label>1</label>
    </ligand>
</feature>
<dbReference type="HAMAP" id="MF_02201">
    <property type="entry name" value="NapF"/>
    <property type="match status" value="1"/>
</dbReference>
<dbReference type="SUPFAM" id="SSF54862">
    <property type="entry name" value="4Fe-4S ferredoxins"/>
    <property type="match status" value="1"/>
</dbReference>
<evidence type="ECO:0000256" key="4">
    <source>
        <dbReference type="ARBA" id="ARBA00023004"/>
    </source>
</evidence>
<dbReference type="PANTHER" id="PTHR43687">
    <property type="entry name" value="ADENYLYLSULFATE REDUCTASE, BETA SUBUNIT"/>
    <property type="match status" value="1"/>
</dbReference>
<feature type="binding site" evidence="6">
    <location>
        <position position="150"/>
    </location>
    <ligand>
        <name>[4Fe-4S] cluster</name>
        <dbReference type="ChEBI" id="CHEBI:49883"/>
        <label>3</label>
    </ligand>
</feature>
<dbReference type="GO" id="GO:0046872">
    <property type="term" value="F:metal ion binding"/>
    <property type="evidence" value="ECO:0007669"/>
    <property type="project" value="UniProtKB-KW"/>
</dbReference>
<comment type="caution">
    <text evidence="8">The sequence shown here is derived from an EMBL/GenBank/DDBJ whole genome shotgun (WGS) entry which is preliminary data.</text>
</comment>
<comment type="similarity">
    <text evidence="6">Belongs to the NapF family.</text>
</comment>
<evidence type="ECO:0000259" key="7">
    <source>
        <dbReference type="PROSITE" id="PS51379"/>
    </source>
</evidence>
<evidence type="ECO:0000256" key="2">
    <source>
        <dbReference type="ARBA" id="ARBA00022723"/>
    </source>
</evidence>
<evidence type="ECO:0000256" key="3">
    <source>
        <dbReference type="ARBA" id="ARBA00022737"/>
    </source>
</evidence>
<organism evidence="8 9">
    <name type="scientific">Azospirillum palustre</name>
    <dbReference type="NCBI Taxonomy" id="2044885"/>
    <lineage>
        <taxon>Bacteria</taxon>
        <taxon>Pseudomonadati</taxon>
        <taxon>Pseudomonadota</taxon>
        <taxon>Alphaproteobacteria</taxon>
        <taxon>Rhodospirillales</taxon>
        <taxon>Azospirillaceae</taxon>
        <taxon>Azospirillum</taxon>
    </lineage>
</organism>
<protein>
    <recommendedName>
        <fullName evidence="6">Ferredoxin-type protein NapF</fullName>
    </recommendedName>
</protein>
<evidence type="ECO:0000313" key="9">
    <source>
        <dbReference type="Proteomes" id="UP000225379"/>
    </source>
</evidence>
<feature type="binding site" evidence="6">
    <location>
        <position position="54"/>
    </location>
    <ligand>
        <name>[4Fe-4S] cluster</name>
        <dbReference type="ChEBI" id="CHEBI:49883"/>
        <label>1</label>
    </ligand>
</feature>
<dbReference type="PROSITE" id="PS00198">
    <property type="entry name" value="4FE4S_FER_1"/>
    <property type="match status" value="2"/>
</dbReference>
<dbReference type="InterPro" id="IPR050572">
    <property type="entry name" value="Fe-S_Ferredoxin"/>
</dbReference>
<dbReference type="InterPro" id="IPR004496">
    <property type="entry name" value="NapF"/>
</dbReference>
<dbReference type="EMBL" id="PDKW01000040">
    <property type="protein sequence ID" value="PGH57347.1"/>
    <property type="molecule type" value="Genomic_DNA"/>
</dbReference>
<feature type="binding site" evidence="6">
    <location>
        <position position="86"/>
    </location>
    <ligand>
        <name>[4Fe-4S] cluster</name>
        <dbReference type="ChEBI" id="CHEBI:49883"/>
        <label>2</label>
    </ligand>
</feature>
<feature type="binding site" evidence="6">
    <location>
        <position position="153"/>
    </location>
    <ligand>
        <name>[4Fe-4S] cluster</name>
        <dbReference type="ChEBI" id="CHEBI:49883"/>
        <label>3</label>
    </ligand>
</feature>
<feature type="domain" description="4Fe-4S ferredoxin-type" evidence="7">
    <location>
        <begin position="65"/>
        <end position="96"/>
    </location>
</feature>
<feature type="binding site" evidence="6">
    <location>
        <position position="157"/>
    </location>
    <ligand>
        <name>[4Fe-4S] cluster</name>
        <dbReference type="ChEBI" id="CHEBI:49883"/>
        <label>3</label>
    </ligand>
</feature>
<feature type="binding site" evidence="6">
    <location>
        <position position="47"/>
    </location>
    <ligand>
        <name>[4Fe-4S] cluster</name>
        <dbReference type="ChEBI" id="CHEBI:49883"/>
        <label>1</label>
    </ligand>
</feature>
<feature type="domain" description="4Fe-4S ferredoxin-type" evidence="7">
    <location>
        <begin position="138"/>
        <end position="167"/>
    </location>
</feature>
<feature type="domain" description="4Fe-4S ferredoxin-type" evidence="7">
    <location>
        <begin position="100"/>
        <end position="133"/>
    </location>
</feature>
<feature type="binding site" evidence="6">
    <location>
        <position position="50"/>
    </location>
    <ligand>
        <name>[4Fe-4S] cluster</name>
        <dbReference type="ChEBI" id="CHEBI:49883"/>
        <label>1</label>
    </ligand>
</feature>
<dbReference type="NCBIfam" id="TIGR00402">
    <property type="entry name" value="napF"/>
    <property type="match status" value="1"/>
</dbReference>
<dbReference type="PROSITE" id="PS51379">
    <property type="entry name" value="4FE4S_FER_2"/>
    <property type="match status" value="4"/>
</dbReference>
<dbReference type="Gene3D" id="3.30.70.20">
    <property type="match status" value="2"/>
</dbReference>
<comment type="subunit">
    <text evidence="6">Interacts with the cytoplasmic NapA precursor.</text>
</comment>
<evidence type="ECO:0000313" key="8">
    <source>
        <dbReference type="EMBL" id="PGH57347.1"/>
    </source>
</evidence>
<comment type="subcellular location">
    <subcellularLocation>
        <location evidence="6">Cytoplasm</location>
    </subcellularLocation>
</comment>
<evidence type="ECO:0000256" key="6">
    <source>
        <dbReference type="HAMAP-Rule" id="MF_02201"/>
    </source>
</evidence>
<feature type="binding site" evidence="6">
    <location>
        <position position="82"/>
    </location>
    <ligand>
        <name>[4Fe-4S] cluster</name>
        <dbReference type="ChEBI" id="CHEBI:49883"/>
        <label>2</label>
    </ligand>
</feature>
<keyword evidence="3 6" id="KW-0677">Repeat</keyword>
<keyword evidence="1 6" id="KW-0004">4Fe-4S</keyword>
<dbReference type="CDD" id="cd10564">
    <property type="entry name" value="NapF_like"/>
    <property type="match status" value="1"/>
</dbReference>
<feature type="binding site" evidence="6">
    <location>
        <position position="147"/>
    </location>
    <ligand>
        <name>[4Fe-4S] cluster</name>
        <dbReference type="ChEBI" id="CHEBI:49883"/>
        <label>3</label>
    </ligand>
</feature>
<sequence>MAEDGLDREAVNRDRRSLLRGRPLAGPPPIHPPWSRPDYFTSLCIRCGACAEACPEAILRAGDGGYPEVDFARGECSFCGACAEACAEPIFDRTMPPWALRPAVAPSCLAVQRVVCRSCQDACPEGAIRFQPAPGGAAHARIDDAACTGCGACVAACPSGAVTLIRQSDPHKTAPQKIGSPAHAAR</sequence>
<dbReference type="GO" id="GO:0005737">
    <property type="term" value="C:cytoplasm"/>
    <property type="evidence" value="ECO:0007669"/>
    <property type="project" value="UniProtKB-SubCell"/>
</dbReference>
<dbReference type="GO" id="GO:0051539">
    <property type="term" value="F:4 iron, 4 sulfur cluster binding"/>
    <property type="evidence" value="ECO:0007669"/>
    <property type="project" value="UniProtKB-UniRule"/>
</dbReference>
<comment type="function">
    <text evidence="6">Could be involved in the maturation of NapA, the catalytic subunit of the periplasmic nitrate reductase, before its export into the periplasm.</text>
</comment>
<evidence type="ECO:0000256" key="5">
    <source>
        <dbReference type="ARBA" id="ARBA00023014"/>
    </source>
</evidence>
<dbReference type="OrthoDB" id="9800445at2"/>
<feature type="binding site" evidence="6">
    <location>
        <position position="76"/>
    </location>
    <ligand>
        <name>[4Fe-4S] cluster</name>
        <dbReference type="ChEBI" id="CHEBI:49883"/>
        <label>2</label>
    </ligand>
</feature>
<reference evidence="9" key="1">
    <citation type="submission" date="2017-10" db="EMBL/GenBank/DDBJ databases">
        <authorList>
            <person name="Kravchenko I.K."/>
            <person name="Grouzdev D.S."/>
        </authorList>
    </citation>
    <scope>NUCLEOTIDE SEQUENCE [LARGE SCALE GENOMIC DNA]</scope>
    <source>
        <strain evidence="9">B2</strain>
    </source>
</reference>
<dbReference type="PANTHER" id="PTHR43687:SF1">
    <property type="entry name" value="FERREDOXIN III"/>
    <property type="match status" value="1"/>
</dbReference>
<keyword evidence="5 6" id="KW-0411">Iron-sulfur</keyword>
<feature type="domain" description="4Fe-4S ferredoxin-type" evidence="7">
    <location>
        <begin position="35"/>
        <end position="64"/>
    </location>
</feature>
<keyword evidence="2 6" id="KW-0479">Metal-binding</keyword>
<dbReference type="AlphaFoldDB" id="A0A2B8BJF0"/>
<name>A0A2B8BJF0_9PROT</name>
<proteinExistence type="inferred from homology"/>
<dbReference type="InterPro" id="IPR017896">
    <property type="entry name" value="4Fe4S_Fe-S-bd"/>
</dbReference>
<keyword evidence="4 6" id="KW-0408">Iron</keyword>
<feature type="binding site" evidence="6">
    <location>
        <position position="79"/>
    </location>
    <ligand>
        <name>[4Fe-4S] cluster</name>
        <dbReference type="ChEBI" id="CHEBI:49883"/>
        <label>2</label>
    </ligand>
</feature>
<keyword evidence="9" id="KW-1185">Reference proteome</keyword>
<dbReference type="Proteomes" id="UP000225379">
    <property type="component" value="Unassembled WGS sequence"/>
</dbReference>